<dbReference type="InterPro" id="IPR000644">
    <property type="entry name" value="CBS_dom"/>
</dbReference>
<name>A0ABU8MRB1_9PSEU</name>
<dbReference type="EMBL" id="JBBEGN010000008">
    <property type="protein sequence ID" value="MEJ2869466.1"/>
    <property type="molecule type" value="Genomic_DNA"/>
</dbReference>
<dbReference type="Proteomes" id="UP001385809">
    <property type="component" value="Unassembled WGS sequence"/>
</dbReference>
<protein>
    <submittedName>
        <fullName evidence="2">CBS domain-containing protein</fullName>
    </submittedName>
</protein>
<evidence type="ECO:0000313" key="3">
    <source>
        <dbReference type="Proteomes" id="UP001385809"/>
    </source>
</evidence>
<feature type="domain" description="CBS" evidence="1">
    <location>
        <begin position="74"/>
        <end position="110"/>
    </location>
</feature>
<dbReference type="SUPFAM" id="SSF54631">
    <property type="entry name" value="CBS-domain pair"/>
    <property type="match status" value="1"/>
</dbReference>
<evidence type="ECO:0000313" key="2">
    <source>
        <dbReference type="EMBL" id="MEJ2869466.1"/>
    </source>
</evidence>
<gene>
    <name evidence="2" type="ORF">WCD74_16940</name>
</gene>
<evidence type="ECO:0000259" key="1">
    <source>
        <dbReference type="Pfam" id="PF00571"/>
    </source>
</evidence>
<dbReference type="RefSeq" id="WP_337696045.1">
    <property type="nucleotide sequence ID" value="NZ_JBBEGN010000008.1"/>
</dbReference>
<sequence>MSTVGDAHLRTPKVHGPDVSVGAARLFFLDGHVHALLLVSAAGVLVAVVERDDLAGLPDGARAGSVGRLGGRVAAPGDDLEDTRRAMAARGQRRLAVVDSDGVLLGLLCLKRHGRGFCSAADVAARDADRATHRAG</sequence>
<dbReference type="InterPro" id="IPR046342">
    <property type="entry name" value="CBS_dom_sf"/>
</dbReference>
<organism evidence="2 3">
    <name type="scientific">Actinomycetospora aurantiaca</name>
    <dbReference type="NCBI Taxonomy" id="3129233"/>
    <lineage>
        <taxon>Bacteria</taxon>
        <taxon>Bacillati</taxon>
        <taxon>Actinomycetota</taxon>
        <taxon>Actinomycetes</taxon>
        <taxon>Pseudonocardiales</taxon>
        <taxon>Pseudonocardiaceae</taxon>
        <taxon>Actinomycetospora</taxon>
    </lineage>
</organism>
<dbReference type="Gene3D" id="3.10.580.10">
    <property type="entry name" value="CBS-domain"/>
    <property type="match status" value="1"/>
</dbReference>
<dbReference type="CDD" id="cd02205">
    <property type="entry name" value="CBS_pair_SF"/>
    <property type="match status" value="1"/>
</dbReference>
<comment type="caution">
    <text evidence="2">The sequence shown here is derived from an EMBL/GenBank/DDBJ whole genome shotgun (WGS) entry which is preliminary data.</text>
</comment>
<accession>A0ABU8MRB1</accession>
<proteinExistence type="predicted"/>
<dbReference type="Pfam" id="PF00571">
    <property type="entry name" value="CBS"/>
    <property type="match status" value="1"/>
</dbReference>
<reference evidence="2 3" key="1">
    <citation type="submission" date="2024-03" db="EMBL/GenBank/DDBJ databases">
        <title>Actinomycetospora sp. OC33-EN08, a novel actinomycete isolated from wild orchid (Aerides multiflora).</title>
        <authorList>
            <person name="Suriyachadkun C."/>
        </authorList>
    </citation>
    <scope>NUCLEOTIDE SEQUENCE [LARGE SCALE GENOMIC DNA]</scope>
    <source>
        <strain evidence="2 3">OC33-EN08</strain>
    </source>
</reference>
<keyword evidence="3" id="KW-1185">Reference proteome</keyword>